<dbReference type="EMBL" id="JABFOF010000008">
    <property type="protein sequence ID" value="KAG2383862.1"/>
    <property type="molecule type" value="Genomic_DNA"/>
</dbReference>
<proteinExistence type="predicted"/>
<accession>A0A8T0JT43</accession>
<sequence>MLMREEMSMKMSIITLGCGGTTSTKLGNVNLDTVNLMDLGNIKFISMDLGIMDLDSLEPS</sequence>
<dbReference type="Proteomes" id="UP000743370">
    <property type="component" value="Unassembled WGS sequence"/>
</dbReference>
<comment type="caution">
    <text evidence="1">The sequence shown here is derived from an EMBL/GenBank/DDBJ whole genome shotgun (WGS) entry which is preliminary data.</text>
</comment>
<evidence type="ECO:0000313" key="1">
    <source>
        <dbReference type="EMBL" id="KAG2383862.1"/>
    </source>
</evidence>
<evidence type="ECO:0000313" key="2">
    <source>
        <dbReference type="Proteomes" id="UP000743370"/>
    </source>
</evidence>
<gene>
    <name evidence="1" type="ORF">HKW66_Vig0257060</name>
</gene>
<dbReference type="AlphaFoldDB" id="A0A8T0JT43"/>
<organism evidence="1 2">
    <name type="scientific">Phaseolus angularis</name>
    <name type="common">Azuki bean</name>
    <name type="synonym">Vigna angularis</name>
    <dbReference type="NCBI Taxonomy" id="3914"/>
    <lineage>
        <taxon>Eukaryota</taxon>
        <taxon>Viridiplantae</taxon>
        <taxon>Streptophyta</taxon>
        <taxon>Embryophyta</taxon>
        <taxon>Tracheophyta</taxon>
        <taxon>Spermatophyta</taxon>
        <taxon>Magnoliopsida</taxon>
        <taxon>eudicotyledons</taxon>
        <taxon>Gunneridae</taxon>
        <taxon>Pentapetalae</taxon>
        <taxon>rosids</taxon>
        <taxon>fabids</taxon>
        <taxon>Fabales</taxon>
        <taxon>Fabaceae</taxon>
        <taxon>Papilionoideae</taxon>
        <taxon>50 kb inversion clade</taxon>
        <taxon>NPAAA clade</taxon>
        <taxon>indigoferoid/millettioid clade</taxon>
        <taxon>Phaseoleae</taxon>
        <taxon>Vigna</taxon>
    </lineage>
</organism>
<protein>
    <submittedName>
        <fullName evidence="1">Uncharacterized protein</fullName>
    </submittedName>
</protein>
<reference evidence="1 2" key="1">
    <citation type="submission" date="2020-05" db="EMBL/GenBank/DDBJ databases">
        <title>Vigna angularis (adzuki bean) Var. LongXiaoDou No. 4 denovo assembly.</title>
        <authorList>
            <person name="Xiang H."/>
        </authorList>
    </citation>
    <scope>NUCLEOTIDE SEQUENCE [LARGE SCALE GENOMIC DNA]</scope>
    <source>
        <tissue evidence="1">Leaf</tissue>
    </source>
</reference>
<name>A0A8T0JT43_PHAAN</name>